<gene>
    <name evidence="5" type="ORF">HC235_05835</name>
</gene>
<comment type="catalytic activity">
    <reaction evidence="1">
        <text>(4aS,6R)-4a-hydroxy-L-erythro-5,6,7,8-tetrahydrobiopterin = (6R)-L-erythro-6,7-dihydrobiopterin + H2O</text>
        <dbReference type="Rhea" id="RHEA:11920"/>
        <dbReference type="ChEBI" id="CHEBI:15377"/>
        <dbReference type="ChEBI" id="CHEBI:15642"/>
        <dbReference type="ChEBI" id="CHEBI:43120"/>
        <dbReference type="EC" id="4.2.1.96"/>
    </reaction>
</comment>
<comment type="caution">
    <text evidence="5">The sequence shown here is derived from an EMBL/GenBank/DDBJ whole genome shotgun (WGS) entry which is preliminary data.</text>
</comment>
<proteinExistence type="inferred from homology"/>
<protein>
    <recommendedName>
        <fullName evidence="3">4a-hydroxytetrahydrobiopterin dehydratase</fullName>
        <ecNumber evidence="3">4.2.1.96</ecNumber>
    </recommendedName>
</protein>
<organism evidence="5 6">
    <name type="scientific">Pyrobaculum arsenaticum</name>
    <dbReference type="NCBI Taxonomy" id="121277"/>
    <lineage>
        <taxon>Archaea</taxon>
        <taxon>Thermoproteota</taxon>
        <taxon>Thermoprotei</taxon>
        <taxon>Thermoproteales</taxon>
        <taxon>Thermoproteaceae</taxon>
        <taxon>Pyrobaculum</taxon>
    </lineage>
</organism>
<name>A0A7L4P9S1_9CREN</name>
<evidence type="ECO:0000313" key="5">
    <source>
        <dbReference type="EMBL" id="NYR15472.1"/>
    </source>
</evidence>
<dbReference type="RefSeq" id="WP_179790494.1">
    <property type="nucleotide sequence ID" value="NZ_JAAVJF010000002.1"/>
</dbReference>
<comment type="similarity">
    <text evidence="2">Belongs to the pterin-4-alpha-carbinolamine dehydratase family.</text>
</comment>
<dbReference type="EMBL" id="JAAVJF010000002">
    <property type="protein sequence ID" value="NYR15472.1"/>
    <property type="molecule type" value="Genomic_DNA"/>
</dbReference>
<dbReference type="GO" id="GO:0006729">
    <property type="term" value="P:tetrahydrobiopterin biosynthetic process"/>
    <property type="evidence" value="ECO:0007669"/>
    <property type="project" value="InterPro"/>
</dbReference>
<dbReference type="Gene3D" id="3.30.1360.20">
    <property type="entry name" value="Transcriptional coactivator/pterin dehydratase"/>
    <property type="match status" value="1"/>
</dbReference>
<sequence length="82" mass="9626">MAMEEYLVYRLKFKSFSHAAEFLKRVAEVADRLGHHPDVELKYVNLTLRLTTNDAGNKITEKDRRLAEEIEKIIAEMRDYIA</sequence>
<dbReference type="PANTHER" id="PTHR12599">
    <property type="entry name" value="PTERIN-4-ALPHA-CARBINOLAMINE DEHYDRATASE"/>
    <property type="match status" value="1"/>
</dbReference>
<evidence type="ECO:0000256" key="1">
    <source>
        <dbReference type="ARBA" id="ARBA00001554"/>
    </source>
</evidence>
<dbReference type="GO" id="GO:0008124">
    <property type="term" value="F:4-alpha-hydroxytetrahydrobiopterin dehydratase activity"/>
    <property type="evidence" value="ECO:0007669"/>
    <property type="project" value="UniProtKB-EC"/>
</dbReference>
<dbReference type="Pfam" id="PF01329">
    <property type="entry name" value="Pterin_4a"/>
    <property type="match status" value="1"/>
</dbReference>
<evidence type="ECO:0000313" key="6">
    <source>
        <dbReference type="Proteomes" id="UP000554766"/>
    </source>
</evidence>
<evidence type="ECO:0000256" key="3">
    <source>
        <dbReference type="ARBA" id="ARBA00013252"/>
    </source>
</evidence>
<evidence type="ECO:0000256" key="4">
    <source>
        <dbReference type="ARBA" id="ARBA00023239"/>
    </source>
</evidence>
<reference evidence="5 6" key="1">
    <citation type="journal article" date="2020" name="Nat. Commun.">
        <title>The structures of two archaeal type IV pili illuminate evolutionary relationships.</title>
        <authorList>
            <person name="Wang F."/>
            <person name="Baquero D.P."/>
            <person name="Su Z."/>
            <person name="Beltran L.C."/>
            <person name="Prangishvili D."/>
            <person name="Krupovic M."/>
            <person name="Egelman E.H."/>
        </authorList>
    </citation>
    <scope>NUCLEOTIDE SEQUENCE [LARGE SCALE GENOMIC DNA]</scope>
    <source>
        <strain evidence="5 6">2GA</strain>
    </source>
</reference>
<keyword evidence="4" id="KW-0456">Lyase</keyword>
<dbReference type="InterPro" id="IPR036428">
    <property type="entry name" value="PCD_sf"/>
</dbReference>
<evidence type="ECO:0000256" key="2">
    <source>
        <dbReference type="ARBA" id="ARBA00006472"/>
    </source>
</evidence>
<dbReference type="PANTHER" id="PTHR12599:SF0">
    <property type="entry name" value="PTERIN-4-ALPHA-CARBINOLAMINE DEHYDRATASE"/>
    <property type="match status" value="1"/>
</dbReference>
<dbReference type="InterPro" id="IPR001533">
    <property type="entry name" value="Pterin_deHydtase"/>
</dbReference>
<dbReference type="AlphaFoldDB" id="A0A7L4P9S1"/>
<dbReference type="SUPFAM" id="SSF55248">
    <property type="entry name" value="PCD-like"/>
    <property type="match status" value="1"/>
</dbReference>
<dbReference type="EC" id="4.2.1.96" evidence="3"/>
<dbReference type="Proteomes" id="UP000554766">
    <property type="component" value="Unassembled WGS sequence"/>
</dbReference>
<keyword evidence="6" id="KW-1185">Reference proteome</keyword>
<accession>A0A7L4P9S1</accession>
<dbReference type="CDD" id="cd00488">
    <property type="entry name" value="PCD_DCoH"/>
    <property type="match status" value="1"/>
</dbReference>